<dbReference type="PANTHER" id="PTHR18934:SF221">
    <property type="entry name" value="ATP-DEPENDENT RNA HELICASE DHX34-RELATED"/>
    <property type="match status" value="1"/>
</dbReference>
<keyword evidence="2" id="KW-0547">Nucleotide-binding</keyword>
<dbReference type="CDD" id="cd18791">
    <property type="entry name" value="SF2_C_RHA"/>
    <property type="match status" value="1"/>
</dbReference>
<dbReference type="PANTHER" id="PTHR18934">
    <property type="entry name" value="ATP-DEPENDENT RNA HELICASE"/>
    <property type="match status" value="1"/>
</dbReference>
<protein>
    <submittedName>
        <fullName evidence="3">Zinc finger CCCH domain-containing protein 4</fullName>
    </submittedName>
</protein>
<dbReference type="SMART" id="SM00490">
    <property type="entry name" value="HELICc"/>
    <property type="match status" value="1"/>
</dbReference>
<keyword evidence="2" id="KW-0347">Helicase</keyword>
<dbReference type="Gene3D" id="3.40.50.300">
    <property type="entry name" value="P-loop containing nucleotide triphosphate hydrolases"/>
    <property type="match status" value="2"/>
</dbReference>
<dbReference type="InterPro" id="IPR001650">
    <property type="entry name" value="Helicase_C-like"/>
</dbReference>
<sequence>MKQTTLILLIVEDINDPIAEAAGLVVIGGGAMLRGLLLLLIVLVREEKLPLHVGHSPFTQSTEADPPVPLDSVLVLASCENIAMGQQRSWAGGTNQAWTWCWCTAESRAAPVLSSGPGFCRVEVFEKGQVMDDGGRGKSSMVPQFLLEGNLEPIMCTQPRRFAVVAIAQMVAESRNCQVGEEVGYHIGHSNVSNLNSKRSKIVFKTAGVVLEQMRDKGLAALKYKVIILDEIHERLVLMSATADITRYKEYFRDLGRGERVEVIAIPSSPRTRIFQREVLYLEQIADILKMNSESLSTKYCSGEDADADAGLNSDVYQLIHELLLHIHRSDPDLENSILVFLPTYYALEQQWIRLSSVRSVFKVHILHRSIDTDEALQTMKVSKSCRKVILATNIAESSVTIPGVAYVIDSCRSLQVYWDPIRKTDSAGLVWASKSQTEQRKGRTGRTCDGQIYRLVTGPFYNSLDDHEHPAILRLSLREQVLMVCCAESRAMNDPNVVLQKVLDPPNLDVIQDALDSLVQIHALVKPTSPRGRYEPTFYGCLLNSLPLSFDASVLALKFAEIGFLHEGILIGIMLDIQPLPILQPFGYQALCKIFRDNYFDEDSNLKIGKKEATLIGNLCAFQFWQRMFKDKYRQEYLKMVADTQEPTAYHAFISKQEEVWCAFHNLLPAALNNISEIYDDVMCTLHRFRPSFLVEIDPPKYLQPSEFHHVCLHHKVLEPEDMNSLSLESESSHLGSQRKCAATPYVSATDFGVTLTVVVLKALIKEMKTQLAEDKGCRNGSSCSFSHDCGSLNSKTSSITSGICSQEDVPTAVCCAKLLPAGGDGHVLIMNDKNLQFSYKICHYYDPTKIVTCTPGLHSVESSSVTNGIMILQNVADPCRLILGGERKLPVAWAKLQRVFWFADFDSDESMNERVLLQKFFEHIAIKTLSETLPNLQVVLIMNNTKFVHLQAERLARECFYFLRESFMFDEGTLGWFSDAPSYPNGMQVSAPVAYVFNMHPPAGIQFGDYQTELRKALRRA</sequence>
<accession>M8BMG5</accession>
<reference evidence="3" key="1">
    <citation type="submission" date="2015-06" db="UniProtKB">
        <authorList>
            <consortium name="EnsemblPlants"/>
        </authorList>
    </citation>
    <scope>IDENTIFICATION</scope>
</reference>
<proteinExistence type="predicted"/>
<name>M8BMG5_AEGTA</name>
<dbReference type="AlphaFoldDB" id="M8BMG5"/>
<dbReference type="SUPFAM" id="SSF52540">
    <property type="entry name" value="P-loop containing nucleoside triphosphate hydrolases"/>
    <property type="match status" value="2"/>
</dbReference>
<dbReference type="CDD" id="cd17917">
    <property type="entry name" value="DEXHc_RHA-like"/>
    <property type="match status" value="1"/>
</dbReference>
<dbReference type="PROSITE" id="PS51192">
    <property type="entry name" value="HELICASE_ATP_BIND_1"/>
    <property type="match status" value="1"/>
</dbReference>
<dbReference type="PROSITE" id="PS51194">
    <property type="entry name" value="HELICASE_CTER"/>
    <property type="match status" value="1"/>
</dbReference>
<dbReference type="InterPro" id="IPR027417">
    <property type="entry name" value="P-loop_NTPase"/>
</dbReference>
<dbReference type="GO" id="GO:0003723">
    <property type="term" value="F:RNA binding"/>
    <property type="evidence" value="ECO:0007669"/>
    <property type="project" value="TreeGrafter"/>
</dbReference>
<dbReference type="InterPro" id="IPR014001">
    <property type="entry name" value="Helicase_ATP-bd"/>
</dbReference>
<dbReference type="EnsemblPlants" id="EMT26175">
    <property type="protein sequence ID" value="EMT26175"/>
    <property type="gene ID" value="F775_02997"/>
</dbReference>
<evidence type="ECO:0000313" key="3">
    <source>
        <dbReference type="EnsemblPlants" id="EMT26175"/>
    </source>
</evidence>
<keyword evidence="2" id="KW-0067">ATP-binding</keyword>
<dbReference type="GO" id="GO:0004386">
    <property type="term" value="F:helicase activity"/>
    <property type="evidence" value="ECO:0007669"/>
    <property type="project" value="UniProtKB-KW"/>
</dbReference>
<keyword evidence="1" id="KW-0378">Hydrolase</keyword>
<evidence type="ECO:0000256" key="2">
    <source>
        <dbReference type="ARBA" id="ARBA00022806"/>
    </source>
</evidence>
<dbReference type="Pfam" id="PF00271">
    <property type="entry name" value="Helicase_C"/>
    <property type="match status" value="1"/>
</dbReference>
<organism evidence="3">
    <name type="scientific">Aegilops tauschii</name>
    <name type="common">Tausch's goatgrass</name>
    <name type="synonym">Aegilops squarrosa</name>
    <dbReference type="NCBI Taxonomy" id="37682"/>
    <lineage>
        <taxon>Eukaryota</taxon>
        <taxon>Viridiplantae</taxon>
        <taxon>Streptophyta</taxon>
        <taxon>Embryophyta</taxon>
        <taxon>Tracheophyta</taxon>
        <taxon>Spermatophyta</taxon>
        <taxon>Magnoliopsida</taxon>
        <taxon>Liliopsida</taxon>
        <taxon>Poales</taxon>
        <taxon>Poaceae</taxon>
        <taxon>BOP clade</taxon>
        <taxon>Pooideae</taxon>
        <taxon>Triticodae</taxon>
        <taxon>Triticeae</taxon>
        <taxon>Triticinae</taxon>
        <taxon>Aegilops</taxon>
    </lineage>
</organism>
<dbReference type="GO" id="GO:0016787">
    <property type="term" value="F:hydrolase activity"/>
    <property type="evidence" value="ECO:0007669"/>
    <property type="project" value="UniProtKB-KW"/>
</dbReference>
<dbReference type="FunFam" id="3.40.50.300:FF:001290">
    <property type="entry name" value="Zinc finger helicase family protein"/>
    <property type="match status" value="1"/>
</dbReference>
<evidence type="ECO:0000256" key="1">
    <source>
        <dbReference type="ARBA" id="ARBA00022801"/>
    </source>
</evidence>